<dbReference type="AlphaFoldDB" id="A0A0P0RI88"/>
<dbReference type="InterPro" id="IPR008920">
    <property type="entry name" value="TF_FadR/GntR_C"/>
</dbReference>
<evidence type="ECO:0000256" key="2">
    <source>
        <dbReference type="ARBA" id="ARBA00023125"/>
    </source>
</evidence>
<dbReference type="PANTHER" id="PTHR43537">
    <property type="entry name" value="TRANSCRIPTIONAL REGULATOR, GNTR FAMILY"/>
    <property type="match status" value="1"/>
</dbReference>
<gene>
    <name evidence="6" type="ORF">K788_0000466</name>
</gene>
<name>A0A0P0RI88_9BURK</name>
<protein>
    <submittedName>
        <fullName evidence="6">Transcriptional regulator</fullName>
    </submittedName>
</protein>
<dbReference type="InterPro" id="IPR000524">
    <property type="entry name" value="Tscrpt_reg_HTH_GntR"/>
</dbReference>
<dbReference type="InterPro" id="IPR036390">
    <property type="entry name" value="WH_DNA-bd_sf"/>
</dbReference>
<dbReference type="SUPFAM" id="SSF48008">
    <property type="entry name" value="GntR ligand-binding domain-like"/>
    <property type="match status" value="1"/>
</dbReference>
<keyword evidence="1" id="KW-0805">Transcription regulation</keyword>
<dbReference type="Proteomes" id="UP000019146">
    <property type="component" value="Chromosome 2"/>
</dbReference>
<dbReference type="GO" id="GO:0003677">
    <property type="term" value="F:DNA binding"/>
    <property type="evidence" value="ECO:0007669"/>
    <property type="project" value="UniProtKB-KW"/>
</dbReference>
<dbReference type="EMBL" id="CP012747">
    <property type="protein sequence ID" value="ALL68490.1"/>
    <property type="molecule type" value="Genomic_DNA"/>
</dbReference>
<dbReference type="Pfam" id="PF00392">
    <property type="entry name" value="GntR"/>
    <property type="match status" value="1"/>
</dbReference>
<evidence type="ECO:0000259" key="5">
    <source>
        <dbReference type="PROSITE" id="PS50949"/>
    </source>
</evidence>
<reference evidence="6 7" key="1">
    <citation type="journal article" date="2014" name="Genome Announc.">
        <title>Draft Genome Sequence of the Haloacid-Degrading Burkholderia caribensis Strain MBA4.</title>
        <authorList>
            <person name="Pan Y."/>
            <person name="Kong K.F."/>
            <person name="Tsang J.S."/>
        </authorList>
    </citation>
    <scope>NUCLEOTIDE SEQUENCE [LARGE SCALE GENOMIC DNA]</scope>
    <source>
        <strain evidence="6 7">MBA4</strain>
    </source>
</reference>
<proteinExistence type="predicted"/>
<keyword evidence="3" id="KW-0804">Transcription</keyword>
<dbReference type="PROSITE" id="PS50949">
    <property type="entry name" value="HTH_GNTR"/>
    <property type="match status" value="1"/>
</dbReference>
<dbReference type="Gene3D" id="1.10.10.10">
    <property type="entry name" value="Winged helix-like DNA-binding domain superfamily/Winged helix DNA-binding domain"/>
    <property type="match status" value="1"/>
</dbReference>
<evidence type="ECO:0000256" key="3">
    <source>
        <dbReference type="ARBA" id="ARBA00023163"/>
    </source>
</evidence>
<evidence type="ECO:0000256" key="4">
    <source>
        <dbReference type="SAM" id="MobiDB-lite"/>
    </source>
</evidence>
<feature type="region of interest" description="Disordered" evidence="4">
    <location>
        <begin position="228"/>
        <end position="253"/>
    </location>
</feature>
<organism evidence="6 7">
    <name type="scientific">Paraburkholderia caribensis MBA4</name>
    <dbReference type="NCBI Taxonomy" id="1323664"/>
    <lineage>
        <taxon>Bacteria</taxon>
        <taxon>Pseudomonadati</taxon>
        <taxon>Pseudomonadota</taxon>
        <taxon>Betaproteobacteria</taxon>
        <taxon>Burkholderiales</taxon>
        <taxon>Burkholderiaceae</taxon>
        <taxon>Paraburkholderia</taxon>
    </lineage>
</organism>
<dbReference type="GO" id="GO:0003700">
    <property type="term" value="F:DNA-binding transcription factor activity"/>
    <property type="evidence" value="ECO:0007669"/>
    <property type="project" value="InterPro"/>
</dbReference>
<evidence type="ECO:0000313" key="7">
    <source>
        <dbReference type="Proteomes" id="UP000019146"/>
    </source>
</evidence>
<keyword evidence="2" id="KW-0238">DNA-binding</keyword>
<dbReference type="SUPFAM" id="SSF46785">
    <property type="entry name" value="Winged helix' DNA-binding domain"/>
    <property type="match status" value="1"/>
</dbReference>
<dbReference type="Gene3D" id="1.20.120.530">
    <property type="entry name" value="GntR ligand-binding domain-like"/>
    <property type="match status" value="1"/>
</dbReference>
<sequence>MYHRVRQDILRGDLAPGDILNQVHIAKRYGVSRTPVREALRMLQAENLVDAQFQHRTRVTKVTSQEVDAVYATWILMQSLGIALTVPLVSEGELATLRDALDQMNDHSPLHDGTQDEWEHLHIDFHRMLVMHAGPIIKDSIENCWSRSERARRLHMRSAPQSWLASEEEHRDVVVAFEDGSAEEAVHAASRQLARNALAVIASIDPSYEPRAIRQALKLTLQAGSPAADSRSASFVAGAGLPTRTTAKKRARG</sequence>
<feature type="domain" description="HTH gntR-type" evidence="5">
    <location>
        <begin position="1"/>
        <end position="62"/>
    </location>
</feature>
<dbReference type="PANTHER" id="PTHR43537:SF24">
    <property type="entry name" value="GLUCONATE OPERON TRANSCRIPTIONAL REPRESSOR"/>
    <property type="match status" value="1"/>
</dbReference>
<dbReference type="KEGG" id="bcai:K788_0000466"/>
<dbReference type="InterPro" id="IPR011711">
    <property type="entry name" value="GntR_C"/>
</dbReference>
<dbReference type="CDD" id="cd07377">
    <property type="entry name" value="WHTH_GntR"/>
    <property type="match status" value="1"/>
</dbReference>
<dbReference type="Pfam" id="PF07729">
    <property type="entry name" value="FCD"/>
    <property type="match status" value="1"/>
</dbReference>
<evidence type="ECO:0000313" key="6">
    <source>
        <dbReference type="EMBL" id="ALL68490.1"/>
    </source>
</evidence>
<dbReference type="SMART" id="SM00895">
    <property type="entry name" value="FCD"/>
    <property type="match status" value="1"/>
</dbReference>
<evidence type="ECO:0000256" key="1">
    <source>
        <dbReference type="ARBA" id="ARBA00023015"/>
    </source>
</evidence>
<dbReference type="SMART" id="SM00345">
    <property type="entry name" value="HTH_GNTR"/>
    <property type="match status" value="1"/>
</dbReference>
<dbReference type="PRINTS" id="PR00035">
    <property type="entry name" value="HTHGNTR"/>
</dbReference>
<accession>A0A0P0RI88</accession>
<dbReference type="InterPro" id="IPR036388">
    <property type="entry name" value="WH-like_DNA-bd_sf"/>
</dbReference>